<dbReference type="Pfam" id="PF07676">
    <property type="entry name" value="PD40"/>
    <property type="match status" value="4"/>
</dbReference>
<dbReference type="SUPFAM" id="SSF69304">
    <property type="entry name" value="Tricorn protease N-terminal domain"/>
    <property type="match status" value="1"/>
</dbReference>
<dbReference type="InterPro" id="IPR007195">
    <property type="entry name" value="TolB_N"/>
</dbReference>
<dbReference type="SUPFAM" id="SSF52964">
    <property type="entry name" value="TolB, N-terminal domain"/>
    <property type="match status" value="1"/>
</dbReference>
<reference evidence="7" key="1">
    <citation type="journal article" date="2018" name="Genome Announc.">
        <title>Draft Genome Sequence of "Candidatus Phycosocius bacilliformis," an Alphaproteobacterial Ectosymbiont of the Hydrocarbon-Producing Green Alga Botryococcus braunii.</title>
        <authorList>
            <person name="Tanabe Y."/>
            <person name="Yamaguchi H."/>
            <person name="Watanabe M.M."/>
        </authorList>
    </citation>
    <scope>NUCLEOTIDE SEQUENCE [LARGE SCALE GENOMIC DNA]</scope>
    <source>
        <strain evidence="7">BOTRYCO-2</strain>
    </source>
</reference>
<comment type="similarity">
    <text evidence="2 5">Belongs to the TolB family.</text>
</comment>
<comment type="subunit">
    <text evidence="5">The Tol-Pal system is composed of five core proteins: the inner membrane proteins TolA, TolQ and TolR, the periplasmic protein TolB and the outer membrane protein Pal. They form a network linking the inner and outer membranes and the peptidoglycan layer.</text>
</comment>
<comment type="subcellular location">
    <subcellularLocation>
        <location evidence="1 5">Periplasm</location>
    </subcellularLocation>
</comment>
<evidence type="ECO:0000256" key="4">
    <source>
        <dbReference type="ARBA" id="ARBA00022764"/>
    </source>
</evidence>
<keyword evidence="5" id="KW-0132">Cell division</keyword>
<dbReference type="Gene3D" id="2.120.10.30">
    <property type="entry name" value="TolB, C-terminal domain"/>
    <property type="match status" value="1"/>
</dbReference>
<protein>
    <recommendedName>
        <fullName evidence="5">Tol-Pal system protein TolB</fullName>
    </recommendedName>
</protein>
<evidence type="ECO:0000313" key="8">
    <source>
        <dbReference type="Proteomes" id="UP000245086"/>
    </source>
</evidence>
<evidence type="ECO:0000256" key="2">
    <source>
        <dbReference type="ARBA" id="ARBA00009820"/>
    </source>
</evidence>
<comment type="caution">
    <text evidence="7">The sequence shown here is derived from an EMBL/GenBank/DDBJ whole genome shotgun (WGS) entry which is preliminary data.</text>
</comment>
<dbReference type="PANTHER" id="PTHR36842:SF1">
    <property type="entry name" value="PROTEIN TOLB"/>
    <property type="match status" value="1"/>
</dbReference>
<feature type="domain" description="TolB N-terminal" evidence="6">
    <location>
        <begin position="36"/>
        <end position="135"/>
    </location>
</feature>
<dbReference type="Gene3D" id="3.40.50.10070">
    <property type="entry name" value="TolB, N-terminal domain"/>
    <property type="match status" value="1"/>
</dbReference>
<dbReference type="OrthoDB" id="9802240at2"/>
<feature type="chain" id="PRO_5015206129" description="Tol-Pal system protein TolB" evidence="5">
    <location>
        <begin position="35"/>
        <end position="440"/>
    </location>
</feature>
<dbReference type="HAMAP" id="MF_00671">
    <property type="entry name" value="TolB"/>
    <property type="match status" value="1"/>
</dbReference>
<feature type="signal peptide" evidence="5">
    <location>
        <begin position="1"/>
        <end position="34"/>
    </location>
</feature>
<organism evidence="7 8">
    <name type="scientific">Candidatus Phycosocius bacilliformis</name>
    <dbReference type="NCBI Taxonomy" id="1445552"/>
    <lineage>
        <taxon>Bacteria</taxon>
        <taxon>Pseudomonadati</taxon>
        <taxon>Pseudomonadota</taxon>
        <taxon>Alphaproteobacteria</taxon>
        <taxon>Caulobacterales</taxon>
        <taxon>Caulobacterales incertae sedis</taxon>
        <taxon>Candidatus Phycosocius</taxon>
    </lineage>
</organism>
<dbReference type="NCBIfam" id="TIGR02800">
    <property type="entry name" value="propeller_TolB"/>
    <property type="match status" value="1"/>
</dbReference>
<accession>A0A2P2E674</accession>
<dbReference type="GO" id="GO:0017038">
    <property type="term" value="P:protein import"/>
    <property type="evidence" value="ECO:0007669"/>
    <property type="project" value="InterPro"/>
</dbReference>
<keyword evidence="3 5" id="KW-0732">Signal</keyword>
<evidence type="ECO:0000256" key="3">
    <source>
        <dbReference type="ARBA" id="ARBA00022729"/>
    </source>
</evidence>
<dbReference type="InterPro" id="IPR011042">
    <property type="entry name" value="6-blade_b-propeller_TolB-like"/>
</dbReference>
<sequence length="440" mass="48039" precursor="true">MTVTLPQFDSIKRAIMAVVLAVVAAVCWASPASAQLNVSVTEGHRRPMPIAISDFTGPHGSAISAAVRDNLARSGLFQVQNPDSFLQRDMDVNIAPRFADWRVIKTEALVVGRGGVNAGRLRVEFRLWDVYGESQMLGLEFSSTDENWRRIAHKVSDAIYRRLTGEVGYFDSRVVFVAESGTRKNRIKRLAVMDQDGANPSYLTDGTEQVLNPRFNAQGQQIVYSALTDRGIKLWVVDIESGRKEAVDVPGNMAFAPRFTPDGQSIIFSSDRDGDTDIFIKSLRTGKLTQLTRNPAIDTSPDMSPDGRQIVFTSDRGGSTQIYAMNADGSGVRRLTFGEGRYSTAVWSPKGDLIAFTRQLGGQFQIGVMAADGSDLRILAEAYLVEGPTWSPNGRVIMFQREAGPGQGSSLWTVDVSGTNLRKSPWSAPGSDPGWSAILP</sequence>
<evidence type="ECO:0000259" key="6">
    <source>
        <dbReference type="Pfam" id="PF04052"/>
    </source>
</evidence>
<evidence type="ECO:0000256" key="1">
    <source>
        <dbReference type="ARBA" id="ARBA00004418"/>
    </source>
</evidence>
<dbReference type="InterPro" id="IPR011659">
    <property type="entry name" value="WD40"/>
</dbReference>
<dbReference type="EMBL" id="BFBR01000001">
    <property type="protein sequence ID" value="GBF56574.1"/>
    <property type="molecule type" value="Genomic_DNA"/>
</dbReference>
<dbReference type="AlphaFoldDB" id="A0A2P2E674"/>
<dbReference type="Pfam" id="PF04052">
    <property type="entry name" value="TolB_N"/>
    <property type="match status" value="1"/>
</dbReference>
<dbReference type="PANTHER" id="PTHR36842">
    <property type="entry name" value="PROTEIN TOLB HOMOLOG"/>
    <property type="match status" value="1"/>
</dbReference>
<dbReference type="Proteomes" id="UP000245086">
    <property type="component" value="Unassembled WGS sequence"/>
</dbReference>
<keyword evidence="4 5" id="KW-0574">Periplasm</keyword>
<gene>
    <name evidence="7" type="primary">dpp5_1</name>
    <name evidence="5" type="synonym">tolB</name>
    <name evidence="7" type="ORF">PbB2_00231</name>
</gene>
<dbReference type="InterPro" id="IPR014167">
    <property type="entry name" value="Tol-Pal_TolB"/>
</dbReference>
<keyword evidence="8" id="KW-1185">Reference proteome</keyword>
<comment type="function">
    <text evidence="5">Part of the Tol-Pal system, which plays a role in outer membrane invagination during cell division and is important for maintaining outer membrane integrity.</text>
</comment>
<dbReference type="GO" id="GO:0051301">
    <property type="term" value="P:cell division"/>
    <property type="evidence" value="ECO:0007669"/>
    <property type="project" value="UniProtKB-UniRule"/>
</dbReference>
<keyword evidence="5" id="KW-0131">Cell cycle</keyword>
<dbReference type="GO" id="GO:0042597">
    <property type="term" value="C:periplasmic space"/>
    <property type="evidence" value="ECO:0007669"/>
    <property type="project" value="UniProtKB-SubCell"/>
</dbReference>
<proteinExistence type="inferred from homology"/>
<name>A0A2P2E674_9PROT</name>
<evidence type="ECO:0000313" key="7">
    <source>
        <dbReference type="EMBL" id="GBF56574.1"/>
    </source>
</evidence>
<evidence type="ECO:0000256" key="5">
    <source>
        <dbReference type="HAMAP-Rule" id="MF_00671"/>
    </source>
</evidence>
<dbReference type="RefSeq" id="WP_108983448.1">
    <property type="nucleotide sequence ID" value="NZ_BFBR01000001.1"/>
</dbReference>